<dbReference type="RefSeq" id="XP_024711749.1">
    <property type="nucleotide sequence ID" value="XM_024859999.1"/>
</dbReference>
<evidence type="ECO:0000313" key="1">
    <source>
        <dbReference type="EMBL" id="PSK35224.1"/>
    </source>
</evidence>
<reference evidence="1 2" key="1">
    <citation type="submission" date="2018-03" db="EMBL/GenBank/DDBJ databases">
        <title>Candida pseudohaemulonii genome assembly and annotation.</title>
        <authorList>
            <person name="Munoz J.F."/>
            <person name="Gade L.G."/>
            <person name="Chow N.A."/>
            <person name="Litvintseva A.P."/>
            <person name="Loparev V.N."/>
            <person name="Cuomo C.A."/>
        </authorList>
    </citation>
    <scope>NUCLEOTIDE SEQUENCE [LARGE SCALE GENOMIC DNA]</scope>
    <source>
        <strain evidence="1 2">B12108</strain>
    </source>
</reference>
<dbReference type="GeneID" id="36568069"/>
<protein>
    <submittedName>
        <fullName evidence="1">Uncharacterized protein</fullName>
    </submittedName>
</protein>
<accession>A0A2P7YGZ9</accession>
<sequence length="157" mass="18135">MPQDIAYFSSKPISYGPLALDALPFSPQTTPWCEVGSNEANDWRVLLLLASTSARHRRFIFLTTFYALSGLQYYTWEHSPMINDSFAFLTPAVQVCDSWFTYHLFDSFFTLVFHEQYGSLDVATHWPYLFNAHVHVSALFLAYTTVRNVVRLCDKDE</sequence>
<dbReference type="EMBL" id="PYFQ01000017">
    <property type="protein sequence ID" value="PSK35224.1"/>
    <property type="molecule type" value="Genomic_DNA"/>
</dbReference>
<proteinExistence type="predicted"/>
<dbReference type="VEuPathDB" id="FungiDB:C7M61_004682"/>
<comment type="caution">
    <text evidence="1">The sequence shown here is derived from an EMBL/GenBank/DDBJ whole genome shotgun (WGS) entry which is preliminary data.</text>
</comment>
<keyword evidence="2" id="KW-1185">Reference proteome</keyword>
<gene>
    <name evidence="1" type="ORF">C7M61_004682</name>
</gene>
<dbReference type="Proteomes" id="UP000241107">
    <property type="component" value="Unassembled WGS sequence"/>
</dbReference>
<organism evidence="1 2">
    <name type="scientific">Candidozyma pseudohaemuli</name>
    <dbReference type="NCBI Taxonomy" id="418784"/>
    <lineage>
        <taxon>Eukaryota</taxon>
        <taxon>Fungi</taxon>
        <taxon>Dikarya</taxon>
        <taxon>Ascomycota</taxon>
        <taxon>Saccharomycotina</taxon>
        <taxon>Pichiomycetes</taxon>
        <taxon>Metschnikowiaceae</taxon>
        <taxon>Candidozyma</taxon>
    </lineage>
</organism>
<dbReference type="AlphaFoldDB" id="A0A2P7YGZ9"/>
<evidence type="ECO:0000313" key="2">
    <source>
        <dbReference type="Proteomes" id="UP000241107"/>
    </source>
</evidence>
<name>A0A2P7YGZ9_9ASCO</name>